<organism evidence="9 10">
    <name type="scientific">Blautia ammoniilytica</name>
    <dbReference type="NCBI Taxonomy" id="2981782"/>
    <lineage>
        <taxon>Bacteria</taxon>
        <taxon>Bacillati</taxon>
        <taxon>Bacillota</taxon>
        <taxon>Clostridia</taxon>
        <taxon>Lachnospirales</taxon>
        <taxon>Lachnospiraceae</taxon>
        <taxon>Blautia</taxon>
    </lineage>
</organism>
<comment type="caution">
    <text evidence="9">The sequence shown here is derived from an EMBL/GenBank/DDBJ whole genome shotgun (WGS) entry which is preliminary data.</text>
</comment>
<protein>
    <submittedName>
        <fullName evidence="9">Type II secretion system F family protein</fullName>
    </submittedName>
</protein>
<comment type="subcellular location">
    <subcellularLocation>
        <location evidence="1">Cell membrane</location>
        <topology evidence="1">Multi-pass membrane protein</topology>
    </subcellularLocation>
</comment>
<feature type="domain" description="Type II secretion system protein GspF" evidence="8">
    <location>
        <begin position="204"/>
        <end position="335"/>
    </location>
</feature>
<keyword evidence="5 7" id="KW-0472">Membrane</keyword>
<feature type="transmembrane region" description="Helical" evidence="7">
    <location>
        <begin position="158"/>
        <end position="177"/>
    </location>
</feature>
<reference evidence="9 10" key="1">
    <citation type="journal article" date="2021" name="ISME Commun">
        <title>Automated analysis of genomic sequences facilitates high-throughput and comprehensive description of bacteria.</title>
        <authorList>
            <person name="Hitch T.C.A."/>
        </authorList>
    </citation>
    <scope>NUCLEOTIDE SEQUENCE [LARGE SCALE GENOMIC DNA]</scope>
    <source>
        <strain evidence="9 10">Sanger_23</strain>
    </source>
</reference>
<keyword evidence="10" id="KW-1185">Reference proteome</keyword>
<accession>A0ABT2TUE3</accession>
<dbReference type="InterPro" id="IPR018076">
    <property type="entry name" value="T2SS_GspF_dom"/>
</dbReference>
<evidence type="ECO:0000256" key="7">
    <source>
        <dbReference type="SAM" id="Phobius"/>
    </source>
</evidence>
<feature type="coiled-coil region" evidence="6">
    <location>
        <begin position="97"/>
        <end position="135"/>
    </location>
</feature>
<keyword evidence="4 7" id="KW-1133">Transmembrane helix</keyword>
<evidence type="ECO:0000313" key="10">
    <source>
        <dbReference type="Proteomes" id="UP001652409"/>
    </source>
</evidence>
<feature type="transmembrane region" description="Helical" evidence="7">
    <location>
        <begin position="36"/>
        <end position="53"/>
    </location>
</feature>
<evidence type="ECO:0000259" key="8">
    <source>
        <dbReference type="Pfam" id="PF00482"/>
    </source>
</evidence>
<gene>
    <name evidence="9" type="ORF">OCV61_10365</name>
</gene>
<dbReference type="PANTHER" id="PTHR35007">
    <property type="entry name" value="INTEGRAL MEMBRANE PROTEIN-RELATED"/>
    <property type="match status" value="1"/>
</dbReference>
<keyword evidence="6" id="KW-0175">Coiled coil</keyword>
<evidence type="ECO:0000256" key="2">
    <source>
        <dbReference type="ARBA" id="ARBA00022475"/>
    </source>
</evidence>
<dbReference type="PANTHER" id="PTHR35007:SF2">
    <property type="entry name" value="PILUS ASSEMBLE PROTEIN"/>
    <property type="match status" value="1"/>
</dbReference>
<evidence type="ECO:0000256" key="4">
    <source>
        <dbReference type="ARBA" id="ARBA00022989"/>
    </source>
</evidence>
<keyword evidence="2" id="KW-1003">Cell membrane</keyword>
<proteinExistence type="predicted"/>
<evidence type="ECO:0000256" key="1">
    <source>
        <dbReference type="ARBA" id="ARBA00004651"/>
    </source>
</evidence>
<evidence type="ECO:0000256" key="3">
    <source>
        <dbReference type="ARBA" id="ARBA00022692"/>
    </source>
</evidence>
<name>A0ABT2TUE3_9FIRM</name>
<keyword evidence="3 7" id="KW-0812">Transmembrane</keyword>
<dbReference type="EMBL" id="JAOQJL010000018">
    <property type="protein sequence ID" value="MCU6765810.1"/>
    <property type="molecule type" value="Genomic_DNA"/>
</dbReference>
<dbReference type="Pfam" id="PF00482">
    <property type="entry name" value="T2SSF"/>
    <property type="match status" value="1"/>
</dbReference>
<sequence>MWIHIVIFGILLVVFIGSKAGWFSSKKEEKDRSLSLFLAVALAGNLLGMALTVQNGDSQVYVEGTGLKKEEDQTYEEKFMVSVDGKKAGSMYVQIPEKELEEEQEKTQDQNITSEQQQKKELEEAIANYNLEKNDPDYYYLPEKWKGKHLEWEKPGSNMGNLLAFLFLITGTVLFLIKRREGQAVLVKRQEELLMDYPGLIMKFTLLVQAGMTVRKIFQKMAFDYQRKQGKRKRTAYEEILILCHEMDSGVSEMEAYRRFGERCGQVKYKTFATMLIQNLQKGSRQLADMLEKESMEAWDERKRKARVLGEAAATKLLVPMILMLLVVMAVIMIPACLAFYGN</sequence>
<feature type="transmembrane region" description="Helical" evidence="7">
    <location>
        <begin position="317"/>
        <end position="341"/>
    </location>
</feature>
<evidence type="ECO:0000256" key="6">
    <source>
        <dbReference type="SAM" id="Coils"/>
    </source>
</evidence>
<evidence type="ECO:0000313" key="9">
    <source>
        <dbReference type="EMBL" id="MCU6765810.1"/>
    </source>
</evidence>
<evidence type="ECO:0000256" key="5">
    <source>
        <dbReference type="ARBA" id="ARBA00023136"/>
    </source>
</evidence>
<dbReference type="RefSeq" id="WP_158421729.1">
    <property type="nucleotide sequence ID" value="NZ_JAOQJL010000018.1"/>
</dbReference>
<dbReference type="Proteomes" id="UP001652409">
    <property type="component" value="Unassembled WGS sequence"/>
</dbReference>